<keyword evidence="4" id="KW-0732">Signal</keyword>
<dbReference type="EC" id="3.1.6.1" evidence="9"/>
<protein>
    <submittedName>
        <fullName evidence="9">Arylsulfatase</fullName>
        <ecNumber evidence="9">3.1.6.1</ecNumber>
    </submittedName>
</protein>
<evidence type="ECO:0000256" key="5">
    <source>
        <dbReference type="ARBA" id="ARBA00022801"/>
    </source>
</evidence>
<sequence>MRFIVTLAFGAWLSSCVDARQPNVVFFLVDDLGYSDLGCFGSSFYETPNLDRLAESGVRLTSAYAACPVCSPTRASILSGKYPQRVGITDFINAAGGNQPENWGRNTPLLPAPNQDQLALQEQTLAEAFKDAGYATFFAGKWHLGSDGWAPEDQGFDRNAGGLEWGHPKGYFSPYRNPKLPDGPDGEHLTARLAEETCKFIRESADQPFLAYLSFYTVHTPLQSPKALEKKYQAKKRSEAPETQWGRESPREVRQTQNHPVYAGMVESMDTAVGRVLTTLEELGLADDTIVVFTSDNGGLSTSEGSPTSNLPLRGGKGWMYEGGIREPTIVRWPGHGKPGVSSDALVLSTDYYPTLLAMAGVPPRPQQHVDGVSFAPVLEGTADAARESACWDYPHYGNQGGSPCGAIRRGDWKLIHWYGSDRVELYNLADDIGEHHDLAESKPELRDELLGRLNAWRREVGAKAPTPNPKYKPAAKQR</sequence>
<dbReference type="InterPro" id="IPR000917">
    <property type="entry name" value="Sulfatase_N"/>
</dbReference>
<dbReference type="GO" id="GO:0046872">
    <property type="term" value="F:metal ion binding"/>
    <property type="evidence" value="ECO:0007669"/>
    <property type="project" value="UniProtKB-KW"/>
</dbReference>
<dbReference type="EMBL" id="CP036291">
    <property type="protein sequence ID" value="QDU87814.1"/>
    <property type="molecule type" value="Genomic_DNA"/>
</dbReference>
<evidence type="ECO:0000256" key="4">
    <source>
        <dbReference type="ARBA" id="ARBA00022729"/>
    </source>
</evidence>
<proteinExistence type="inferred from homology"/>
<dbReference type="KEGG" id="pnd:Pla175_11810"/>
<evidence type="ECO:0000313" key="10">
    <source>
        <dbReference type="Proteomes" id="UP000317429"/>
    </source>
</evidence>
<dbReference type="Gene3D" id="3.40.720.10">
    <property type="entry name" value="Alkaline Phosphatase, subunit A"/>
    <property type="match status" value="1"/>
</dbReference>
<feature type="domain" description="Sulfatase N-terminal" evidence="8">
    <location>
        <begin position="22"/>
        <end position="362"/>
    </location>
</feature>
<keyword evidence="6" id="KW-0106">Calcium</keyword>
<evidence type="ECO:0000259" key="8">
    <source>
        <dbReference type="Pfam" id="PF00884"/>
    </source>
</evidence>
<dbReference type="PANTHER" id="PTHR42693:SF42">
    <property type="entry name" value="ARYLSULFATASE G"/>
    <property type="match status" value="1"/>
</dbReference>
<evidence type="ECO:0000256" key="2">
    <source>
        <dbReference type="ARBA" id="ARBA00008779"/>
    </source>
</evidence>
<feature type="region of interest" description="Disordered" evidence="7">
    <location>
        <begin position="459"/>
        <end position="479"/>
    </location>
</feature>
<evidence type="ECO:0000256" key="6">
    <source>
        <dbReference type="ARBA" id="ARBA00022837"/>
    </source>
</evidence>
<evidence type="ECO:0000256" key="3">
    <source>
        <dbReference type="ARBA" id="ARBA00022723"/>
    </source>
</evidence>
<accession>A0A518D8N2</accession>
<dbReference type="OrthoDB" id="9783154at2"/>
<keyword evidence="3" id="KW-0479">Metal-binding</keyword>
<reference evidence="9 10" key="1">
    <citation type="submission" date="2019-02" db="EMBL/GenBank/DDBJ databases">
        <title>Deep-cultivation of Planctomycetes and their phenomic and genomic characterization uncovers novel biology.</title>
        <authorList>
            <person name="Wiegand S."/>
            <person name="Jogler M."/>
            <person name="Boedeker C."/>
            <person name="Pinto D."/>
            <person name="Vollmers J."/>
            <person name="Rivas-Marin E."/>
            <person name="Kohn T."/>
            <person name="Peeters S.H."/>
            <person name="Heuer A."/>
            <person name="Rast P."/>
            <person name="Oberbeckmann S."/>
            <person name="Bunk B."/>
            <person name="Jeske O."/>
            <person name="Meyerdierks A."/>
            <person name="Storesund J.E."/>
            <person name="Kallscheuer N."/>
            <person name="Luecker S."/>
            <person name="Lage O.M."/>
            <person name="Pohl T."/>
            <person name="Merkel B.J."/>
            <person name="Hornburger P."/>
            <person name="Mueller R.-W."/>
            <person name="Bruemmer F."/>
            <person name="Labrenz M."/>
            <person name="Spormann A.M."/>
            <person name="Op den Camp H."/>
            <person name="Overmann J."/>
            <person name="Amann R."/>
            <person name="Jetten M.S.M."/>
            <person name="Mascher T."/>
            <person name="Medema M.H."/>
            <person name="Devos D.P."/>
            <person name="Kaster A.-K."/>
            <person name="Ovreas L."/>
            <person name="Rohde M."/>
            <person name="Galperin M.Y."/>
            <person name="Jogler C."/>
        </authorList>
    </citation>
    <scope>NUCLEOTIDE SEQUENCE [LARGE SCALE GENOMIC DNA]</scope>
    <source>
        <strain evidence="9 10">Pla175</strain>
    </source>
</reference>
<feature type="region of interest" description="Disordered" evidence="7">
    <location>
        <begin position="231"/>
        <end position="259"/>
    </location>
</feature>
<name>A0A518D8N2_9BACT</name>
<keyword evidence="5 9" id="KW-0378">Hydrolase</keyword>
<organism evidence="9 10">
    <name type="scientific">Pirellulimonas nuda</name>
    <dbReference type="NCBI Taxonomy" id="2528009"/>
    <lineage>
        <taxon>Bacteria</taxon>
        <taxon>Pseudomonadati</taxon>
        <taxon>Planctomycetota</taxon>
        <taxon>Planctomycetia</taxon>
        <taxon>Pirellulales</taxon>
        <taxon>Lacipirellulaceae</taxon>
        <taxon>Pirellulimonas</taxon>
    </lineage>
</organism>
<dbReference type="PANTHER" id="PTHR42693">
    <property type="entry name" value="ARYLSULFATASE FAMILY MEMBER"/>
    <property type="match status" value="1"/>
</dbReference>
<dbReference type="InterPro" id="IPR024607">
    <property type="entry name" value="Sulfatase_CS"/>
</dbReference>
<dbReference type="RefSeq" id="WP_145282059.1">
    <property type="nucleotide sequence ID" value="NZ_CP036291.1"/>
</dbReference>
<dbReference type="AlphaFoldDB" id="A0A518D8N2"/>
<dbReference type="PROSITE" id="PS51257">
    <property type="entry name" value="PROKAR_LIPOPROTEIN"/>
    <property type="match status" value="1"/>
</dbReference>
<comment type="cofactor">
    <cofactor evidence="1">
        <name>Ca(2+)</name>
        <dbReference type="ChEBI" id="CHEBI:29108"/>
    </cofactor>
</comment>
<dbReference type="InterPro" id="IPR050738">
    <property type="entry name" value="Sulfatase"/>
</dbReference>
<evidence type="ECO:0000256" key="1">
    <source>
        <dbReference type="ARBA" id="ARBA00001913"/>
    </source>
</evidence>
<keyword evidence="10" id="KW-1185">Reference proteome</keyword>
<dbReference type="GO" id="GO:0004065">
    <property type="term" value="F:arylsulfatase activity"/>
    <property type="evidence" value="ECO:0007669"/>
    <property type="project" value="UniProtKB-EC"/>
</dbReference>
<evidence type="ECO:0000256" key="7">
    <source>
        <dbReference type="SAM" id="MobiDB-lite"/>
    </source>
</evidence>
<gene>
    <name evidence="9" type="primary">atsA_16</name>
    <name evidence="9" type="ORF">Pla175_11810</name>
</gene>
<dbReference type="CDD" id="cd16144">
    <property type="entry name" value="ARS_like"/>
    <property type="match status" value="1"/>
</dbReference>
<dbReference type="PROSITE" id="PS00149">
    <property type="entry name" value="SULFATASE_2"/>
    <property type="match status" value="1"/>
</dbReference>
<dbReference type="Gene3D" id="3.30.1120.10">
    <property type="match status" value="1"/>
</dbReference>
<dbReference type="SUPFAM" id="SSF53649">
    <property type="entry name" value="Alkaline phosphatase-like"/>
    <property type="match status" value="1"/>
</dbReference>
<dbReference type="InterPro" id="IPR017850">
    <property type="entry name" value="Alkaline_phosphatase_core_sf"/>
</dbReference>
<dbReference type="Proteomes" id="UP000317429">
    <property type="component" value="Chromosome"/>
</dbReference>
<feature type="compositionally biased region" description="Basic and acidic residues" evidence="7">
    <location>
        <begin position="231"/>
        <end position="240"/>
    </location>
</feature>
<comment type="similarity">
    <text evidence="2">Belongs to the sulfatase family.</text>
</comment>
<dbReference type="Pfam" id="PF00884">
    <property type="entry name" value="Sulfatase"/>
    <property type="match status" value="1"/>
</dbReference>
<evidence type="ECO:0000313" key="9">
    <source>
        <dbReference type="EMBL" id="QDU87814.1"/>
    </source>
</evidence>